<dbReference type="Gene3D" id="2.60.120.10">
    <property type="entry name" value="Jelly Rolls"/>
    <property type="match status" value="1"/>
</dbReference>
<dbReference type="InterPro" id="IPR011051">
    <property type="entry name" value="RmlC_Cupin_sf"/>
</dbReference>
<dbReference type="RefSeq" id="WP_102245126.1">
    <property type="nucleotide sequence ID" value="NZ_CP025704.1"/>
</dbReference>
<evidence type="ECO:0000313" key="3">
    <source>
        <dbReference type="Proteomes" id="UP000235584"/>
    </source>
</evidence>
<protein>
    <submittedName>
        <fullName evidence="2">Cupin</fullName>
    </submittedName>
</protein>
<dbReference type="InterPro" id="IPR013096">
    <property type="entry name" value="Cupin_2"/>
</dbReference>
<evidence type="ECO:0000256" key="1">
    <source>
        <dbReference type="SAM" id="MobiDB-lite"/>
    </source>
</evidence>
<dbReference type="OrthoDB" id="5290459at2"/>
<name>A0A2K9NWF0_BACTC</name>
<feature type="compositionally biased region" description="Basic and acidic residues" evidence="1">
    <location>
        <begin position="158"/>
        <end position="170"/>
    </location>
</feature>
<dbReference type="SUPFAM" id="SSF51182">
    <property type="entry name" value="RmlC-like cupins"/>
    <property type="match status" value="1"/>
</dbReference>
<evidence type="ECO:0000313" key="2">
    <source>
        <dbReference type="EMBL" id="AUN99837.1"/>
    </source>
</evidence>
<feature type="region of interest" description="Disordered" evidence="1">
    <location>
        <begin position="131"/>
        <end position="170"/>
    </location>
</feature>
<sequence length="170" mass="18801">MERPSFIGNYKDLFGADDSHYEGDSELMSIGAPVGKLLGLQKIGIHIELIHPGRRTSWPHAESAEEEFAFVLEGHPDVWINGVLHPLAPGDFVAFPAGTGIAHTFLNNTDKNVLLLVGGERPKKENKIIYPINPDANEKRKARGDFWDDCPKQTLGPHDGKARKNTKVVE</sequence>
<dbReference type="InterPro" id="IPR014710">
    <property type="entry name" value="RmlC-like_jellyroll"/>
</dbReference>
<gene>
    <name evidence="2" type="ORF">C0V70_17350</name>
</gene>
<reference evidence="2 3" key="1">
    <citation type="submission" date="2018-01" db="EMBL/GenBank/DDBJ databases">
        <title>Complete genome sequence of Bacteriovorax stolpii DSM12778.</title>
        <authorList>
            <person name="Tang B."/>
            <person name="Chang J."/>
        </authorList>
    </citation>
    <scope>NUCLEOTIDE SEQUENCE [LARGE SCALE GENOMIC DNA]</scope>
    <source>
        <strain evidence="2 3">DSM 12778</strain>
    </source>
</reference>
<accession>A0A2K9NWF0</accession>
<dbReference type="EMBL" id="CP025704">
    <property type="protein sequence ID" value="AUN99837.1"/>
    <property type="molecule type" value="Genomic_DNA"/>
</dbReference>
<organism evidence="2 3">
    <name type="scientific">Bacteriovorax stolpii</name>
    <name type="common">Bdellovibrio stolpii</name>
    <dbReference type="NCBI Taxonomy" id="960"/>
    <lineage>
        <taxon>Bacteria</taxon>
        <taxon>Pseudomonadati</taxon>
        <taxon>Bdellovibrionota</taxon>
        <taxon>Bacteriovoracia</taxon>
        <taxon>Bacteriovoracales</taxon>
        <taxon>Bacteriovoracaceae</taxon>
        <taxon>Bacteriovorax</taxon>
    </lineage>
</organism>
<proteinExistence type="predicted"/>
<dbReference type="Pfam" id="PF07883">
    <property type="entry name" value="Cupin_2"/>
    <property type="match status" value="1"/>
</dbReference>
<feature type="compositionally biased region" description="Basic and acidic residues" evidence="1">
    <location>
        <begin position="136"/>
        <end position="151"/>
    </location>
</feature>
<dbReference type="CDD" id="cd02224">
    <property type="entry name" value="cupin_SPO2919-like"/>
    <property type="match status" value="1"/>
</dbReference>
<dbReference type="AlphaFoldDB" id="A0A2K9NWF0"/>
<dbReference type="Proteomes" id="UP000235584">
    <property type="component" value="Chromosome"/>
</dbReference>
<keyword evidence="3" id="KW-1185">Reference proteome</keyword>
<dbReference type="KEGG" id="bsto:C0V70_17350"/>